<dbReference type="Proteomes" id="UP001288387">
    <property type="component" value="Unassembled WGS sequence"/>
</dbReference>
<dbReference type="RefSeq" id="WP_142807956.1">
    <property type="nucleotide sequence ID" value="NZ_CP037858.1"/>
</dbReference>
<evidence type="ECO:0000313" key="2">
    <source>
        <dbReference type="Proteomes" id="UP001288387"/>
    </source>
</evidence>
<sequence length="107" mass="12268">MNYAALRSDNYRDAFVLMKCRSWPRAEQKKLANYYLQAVPYASSYPYEVFLSFMSVRSFLSCLDAFIPEAGAYRDLLAYHLGPVLDRVGKNDSDRMLIAEFMGELSG</sequence>
<accession>A0AAJ2TQC8</accession>
<protein>
    <submittedName>
        <fullName evidence="1">Uncharacterized protein</fullName>
    </submittedName>
</protein>
<dbReference type="EMBL" id="JAXRVB010000015">
    <property type="protein sequence ID" value="MDZ5765501.1"/>
    <property type="molecule type" value="Genomic_DNA"/>
</dbReference>
<dbReference type="AlphaFoldDB" id="A0AAJ2TQC8"/>
<reference evidence="1" key="1">
    <citation type="submission" date="2023-12" db="EMBL/GenBank/DDBJ databases">
        <title>'Antibacterial potential of Stenotrophomonas maltophilia cystic fibrosis isolates' (manuscript under preparation).</title>
        <authorList>
            <person name="Crisan C.V."/>
            <person name="Pettis M."/>
            <person name="Goldberg J.B."/>
        </authorList>
    </citation>
    <scope>NUCLEOTIDE SEQUENCE</scope>
    <source>
        <strain evidence="1">CCV129</strain>
    </source>
</reference>
<proteinExistence type="predicted"/>
<comment type="caution">
    <text evidence="1">The sequence shown here is derived from an EMBL/GenBank/DDBJ whole genome shotgun (WGS) entry which is preliminary data.</text>
</comment>
<evidence type="ECO:0000313" key="1">
    <source>
        <dbReference type="EMBL" id="MDZ5765501.1"/>
    </source>
</evidence>
<gene>
    <name evidence="1" type="ORF">U4I38_13575</name>
</gene>
<organism evidence="1 2">
    <name type="scientific">Stenotrophomonas maltophilia</name>
    <name type="common">Pseudomonas maltophilia</name>
    <name type="synonym">Xanthomonas maltophilia</name>
    <dbReference type="NCBI Taxonomy" id="40324"/>
    <lineage>
        <taxon>Bacteria</taxon>
        <taxon>Pseudomonadati</taxon>
        <taxon>Pseudomonadota</taxon>
        <taxon>Gammaproteobacteria</taxon>
        <taxon>Lysobacterales</taxon>
        <taxon>Lysobacteraceae</taxon>
        <taxon>Stenotrophomonas</taxon>
        <taxon>Stenotrophomonas maltophilia group</taxon>
    </lineage>
</organism>
<name>A0AAJ2TQC8_STEMA</name>